<reference evidence="2" key="1">
    <citation type="journal article" date="2019" name="Int. J. Syst. Evol. Microbiol.">
        <title>The Global Catalogue of Microorganisms (GCM) 10K type strain sequencing project: providing services to taxonomists for standard genome sequencing and annotation.</title>
        <authorList>
            <consortium name="The Broad Institute Genomics Platform"/>
            <consortium name="The Broad Institute Genome Sequencing Center for Infectious Disease"/>
            <person name="Wu L."/>
            <person name="Ma J."/>
        </authorList>
    </citation>
    <scope>NUCLEOTIDE SEQUENCE [LARGE SCALE GENOMIC DNA]</scope>
    <source>
        <strain evidence="2">CCUG 60527</strain>
    </source>
</reference>
<name>A0ABW3JNZ0_9FLAO</name>
<dbReference type="EMBL" id="JBHTJR010000014">
    <property type="protein sequence ID" value="MFD0991811.1"/>
    <property type="molecule type" value="Genomic_DNA"/>
</dbReference>
<protein>
    <submittedName>
        <fullName evidence="1">Uncharacterized protein</fullName>
    </submittedName>
</protein>
<evidence type="ECO:0000313" key="1">
    <source>
        <dbReference type="EMBL" id="MFD0991811.1"/>
    </source>
</evidence>
<gene>
    <name evidence="1" type="ORF">ACFQ1U_01220</name>
</gene>
<evidence type="ECO:0000313" key="2">
    <source>
        <dbReference type="Proteomes" id="UP001597062"/>
    </source>
</evidence>
<dbReference type="RefSeq" id="WP_386104463.1">
    <property type="nucleotide sequence ID" value="NZ_JBHTJR010000014.1"/>
</dbReference>
<accession>A0ABW3JNZ0</accession>
<sequence length="85" mass="10071">MSSAIENQSVTSIGVFKEYSNGYFIFELENGDLLDFEQINKNILSEFDLKNNQFKNQRFEVVYKEIIDEDDEDFMVFKIDKLVKL</sequence>
<proteinExistence type="predicted"/>
<comment type="caution">
    <text evidence="1">The sequence shown here is derived from an EMBL/GenBank/DDBJ whole genome shotgun (WGS) entry which is preliminary data.</text>
</comment>
<organism evidence="1 2">
    <name type="scientific">Tenacibaculum geojense</name>
    <dbReference type="NCBI Taxonomy" id="915352"/>
    <lineage>
        <taxon>Bacteria</taxon>
        <taxon>Pseudomonadati</taxon>
        <taxon>Bacteroidota</taxon>
        <taxon>Flavobacteriia</taxon>
        <taxon>Flavobacteriales</taxon>
        <taxon>Flavobacteriaceae</taxon>
        <taxon>Tenacibaculum</taxon>
    </lineage>
</organism>
<keyword evidence="2" id="KW-1185">Reference proteome</keyword>
<dbReference type="Proteomes" id="UP001597062">
    <property type="component" value="Unassembled WGS sequence"/>
</dbReference>